<accession>A0A4R4A8N3</accession>
<proteinExistence type="predicted"/>
<evidence type="ECO:0000313" key="2">
    <source>
        <dbReference type="Proteomes" id="UP000295247"/>
    </source>
</evidence>
<dbReference type="GO" id="GO:0016740">
    <property type="term" value="F:transferase activity"/>
    <property type="evidence" value="ECO:0007669"/>
    <property type="project" value="UniProtKB-KW"/>
</dbReference>
<dbReference type="Pfam" id="PF14907">
    <property type="entry name" value="NTP_transf_5"/>
    <property type="match status" value="1"/>
</dbReference>
<organism evidence="1 2">
    <name type="scientific">Marichromatium gracile</name>
    <name type="common">Chromatium gracile</name>
    <dbReference type="NCBI Taxonomy" id="1048"/>
    <lineage>
        <taxon>Bacteria</taxon>
        <taxon>Pseudomonadati</taxon>
        <taxon>Pseudomonadota</taxon>
        <taxon>Gammaproteobacteria</taxon>
        <taxon>Chromatiales</taxon>
        <taxon>Chromatiaceae</taxon>
        <taxon>Marichromatium</taxon>
    </lineage>
</organism>
<name>A0A4R4A8N3_MARGR</name>
<dbReference type="Proteomes" id="UP000295247">
    <property type="component" value="Unassembled WGS sequence"/>
</dbReference>
<dbReference type="AlphaFoldDB" id="A0A4R4A8N3"/>
<evidence type="ECO:0000313" key="1">
    <source>
        <dbReference type="EMBL" id="TCW35125.1"/>
    </source>
</evidence>
<protein>
    <submittedName>
        <fullName evidence="1">Putative nucleotidyltransferase-like protein</fullName>
    </submittedName>
</protein>
<keyword evidence="1" id="KW-0808">Transferase</keyword>
<comment type="caution">
    <text evidence="1">The sequence shown here is derived from an EMBL/GenBank/DDBJ whole genome shotgun (WGS) entry which is preliminary data.</text>
</comment>
<dbReference type="InterPro" id="IPR039498">
    <property type="entry name" value="NTP_transf_5"/>
</dbReference>
<dbReference type="RefSeq" id="WP_123142507.1">
    <property type="nucleotide sequence ID" value="NZ_NRRH01000004.1"/>
</dbReference>
<reference evidence="1 2" key="1">
    <citation type="submission" date="2019-03" db="EMBL/GenBank/DDBJ databases">
        <title>Genomic Encyclopedia of Type Strains, Phase IV (KMG-IV): sequencing the most valuable type-strain genomes for metagenomic binning, comparative biology and taxonomic classification.</title>
        <authorList>
            <person name="Goeker M."/>
        </authorList>
    </citation>
    <scope>NUCLEOTIDE SEQUENCE [LARGE SCALE GENOMIC DNA]</scope>
    <source>
        <strain evidence="1 2">DSM 203</strain>
    </source>
</reference>
<gene>
    <name evidence="1" type="ORF">EDC29_10764</name>
</gene>
<dbReference type="EMBL" id="SMDC01000007">
    <property type="protein sequence ID" value="TCW35125.1"/>
    <property type="molecule type" value="Genomic_DNA"/>
</dbReference>
<sequence length="379" mass="43422">MSRRMAESRRAAALLVAALRAPERLPTLADEDWDLLLRIARHARLLGRLDADLGTLGLHARVPERVCHHLESARQQVAYRQRLLTWEVDRVLRALEGLDVQVVALKGVAYVLTGVPAARGRMFADVDLLVPMAALEPLEQRLHARGWLSLGHSEYDERYYRDWMHEIPPLRHAERDNEIDIHHRLLPRTSRFHFDPAPLFTASQALDGHGALRVLGAPDMVLHAVVHLFLEGDAREGLRLRDLVDVWDLIRHFEARTGFWDALLDRAEQLGLQRPLFHALRQAQSLFALEPPAHCRARLAGWGPVAPVRWLMDRLVPLALFPDHAGRAPLRVRLARLALYVRAHWLRMPSGLLLRHLGYKGWLRVRGWLMTGREEAARR</sequence>